<feature type="domain" description="Glucose-6-phosphate dehydrogenase assembly protein OpcA C-terminal" evidence="2">
    <location>
        <begin position="190"/>
        <end position="353"/>
    </location>
</feature>
<evidence type="ECO:0000259" key="1">
    <source>
        <dbReference type="Pfam" id="PF10128"/>
    </source>
</evidence>
<accession>G2DXC6</accession>
<dbReference type="Pfam" id="PF10128">
    <property type="entry name" value="OpcA_G6PD_assem"/>
    <property type="match status" value="1"/>
</dbReference>
<dbReference type="Pfam" id="PF20171">
    <property type="entry name" value="OpcA_G6PD_C"/>
    <property type="match status" value="1"/>
</dbReference>
<dbReference type="OrthoDB" id="128564at2"/>
<organism evidence="3 4">
    <name type="scientific">Thiorhodococcus drewsii AZ1</name>
    <dbReference type="NCBI Taxonomy" id="765913"/>
    <lineage>
        <taxon>Bacteria</taxon>
        <taxon>Pseudomonadati</taxon>
        <taxon>Pseudomonadota</taxon>
        <taxon>Gammaproteobacteria</taxon>
        <taxon>Chromatiales</taxon>
        <taxon>Chromatiaceae</taxon>
        <taxon>Thiorhodococcus</taxon>
    </lineage>
</organism>
<dbReference type="eggNOG" id="COG3429">
    <property type="taxonomic scope" value="Bacteria"/>
</dbReference>
<dbReference type="InterPro" id="IPR046801">
    <property type="entry name" value="OpcA_G6PD_N"/>
</dbReference>
<feature type="domain" description="Glucose-6-phosphate dehydrogenase assembly protein OpcA N-terminal" evidence="1">
    <location>
        <begin position="64"/>
        <end position="177"/>
    </location>
</feature>
<protein>
    <submittedName>
        <fullName evidence="3">Glucose-6-phosphate dehydrogenase subunit</fullName>
    </submittedName>
</protein>
<sequence length="369" mass="41206">MNRSIEHYIDPVEIERELAAIWGSINRHQKDGRTVTRASMSNVMIFCDGEDQALDAADRIPRLVRHHPARVLVLALIDDQSGDEVRAWVTAHSRRVGDRQQLCAEHIELRFGAGGAARTASIVRSLLISDLPSALWWLSPRPPALTGAVFESFAPMANQIIYDSIGWADPPRGVLAMTQWSKNHRTVIFNLAWRRLKPWRRILSQSLAPSVVPGALQRIDAIELHHGPHALPLAWLLLGWLSSRLDWKPQKGVAKSGKQLVWQFVSPGGPVRIEVNRSDEGPPHIDRMRISWRGGDNHPASHADYRHEGHHIRHVPEDAELWPSSIPTVDQRLEQMVAAQLAHRAGDALFTASIGFSEAMAKVVKSDAA</sequence>
<dbReference type="PANTHER" id="PTHR38658:SF1">
    <property type="entry name" value="OXPP CYCLE PROTEIN OPCA-RELATED"/>
    <property type="match status" value="1"/>
</dbReference>
<dbReference type="InterPro" id="IPR004555">
    <property type="entry name" value="G6PDH_assembly_OpcA"/>
</dbReference>
<evidence type="ECO:0000313" key="3">
    <source>
        <dbReference type="EMBL" id="EGV33480.1"/>
    </source>
</evidence>
<dbReference type="RefSeq" id="WP_007039403.1">
    <property type="nucleotide sequence ID" value="NZ_AFWT01000003.1"/>
</dbReference>
<evidence type="ECO:0000313" key="4">
    <source>
        <dbReference type="Proteomes" id="UP000004200"/>
    </source>
</evidence>
<dbReference type="AlphaFoldDB" id="G2DXC6"/>
<dbReference type="Proteomes" id="UP000004200">
    <property type="component" value="Unassembled WGS sequence"/>
</dbReference>
<proteinExistence type="predicted"/>
<reference evidence="3 4" key="1">
    <citation type="submission" date="2011-06" db="EMBL/GenBank/DDBJ databases">
        <title>The draft genome of Thiorhodococcus drewsii AZ1.</title>
        <authorList>
            <consortium name="US DOE Joint Genome Institute (JGI-PGF)"/>
            <person name="Lucas S."/>
            <person name="Han J."/>
            <person name="Lapidus A."/>
            <person name="Cheng J.-F."/>
            <person name="Goodwin L."/>
            <person name="Pitluck S."/>
            <person name="Peters L."/>
            <person name="Land M.L."/>
            <person name="Hauser L."/>
            <person name="Vogl K."/>
            <person name="Liu Z."/>
            <person name="Imhoff J."/>
            <person name="Thiel V."/>
            <person name="Frigaard N.-U."/>
            <person name="Bryant D.A."/>
            <person name="Woyke T.J."/>
        </authorList>
    </citation>
    <scope>NUCLEOTIDE SEQUENCE [LARGE SCALE GENOMIC DNA]</scope>
    <source>
        <strain evidence="3 4">AZ1</strain>
    </source>
</reference>
<keyword evidence="4" id="KW-1185">Reference proteome</keyword>
<dbReference type="PANTHER" id="PTHR38658">
    <property type="entry name" value="OXPP CYCLE PROTEIN OPCA-RELATED"/>
    <property type="match status" value="1"/>
</dbReference>
<evidence type="ECO:0000259" key="2">
    <source>
        <dbReference type="Pfam" id="PF20171"/>
    </source>
</evidence>
<name>G2DXC6_9GAMM</name>
<dbReference type="STRING" id="765913.ThidrDRAFT_0687"/>
<dbReference type="EMBL" id="AFWT01000003">
    <property type="protein sequence ID" value="EGV33480.1"/>
    <property type="molecule type" value="Genomic_DNA"/>
</dbReference>
<comment type="caution">
    <text evidence="3">The sequence shown here is derived from an EMBL/GenBank/DDBJ whole genome shotgun (WGS) entry which is preliminary data.</text>
</comment>
<dbReference type="InterPro" id="IPR046802">
    <property type="entry name" value="OpcA_G6PD_C"/>
</dbReference>
<gene>
    <name evidence="3" type="ORF">ThidrDRAFT_0687</name>
</gene>